<proteinExistence type="predicted"/>
<protein>
    <submittedName>
        <fullName evidence="1">Uncharacterized protein</fullName>
    </submittedName>
</protein>
<reference evidence="1" key="1">
    <citation type="submission" date="2023-01" db="EMBL/GenBank/DDBJ databases">
        <title>The chitinases involved in constricting ring structure development in the nematode-trapping fungus Drechslerella dactyloides.</title>
        <authorList>
            <person name="Wang R."/>
            <person name="Zhang L."/>
            <person name="Tang P."/>
            <person name="Li S."/>
            <person name="Liang L."/>
        </authorList>
    </citation>
    <scope>NUCLEOTIDE SEQUENCE</scope>
    <source>
        <strain evidence="1">YMF1.00031</strain>
    </source>
</reference>
<organism evidence="1 2">
    <name type="scientific">Drechslerella dactyloides</name>
    <name type="common">Nematode-trapping fungus</name>
    <name type="synonym">Arthrobotrys dactyloides</name>
    <dbReference type="NCBI Taxonomy" id="74499"/>
    <lineage>
        <taxon>Eukaryota</taxon>
        <taxon>Fungi</taxon>
        <taxon>Dikarya</taxon>
        <taxon>Ascomycota</taxon>
        <taxon>Pezizomycotina</taxon>
        <taxon>Orbiliomycetes</taxon>
        <taxon>Orbiliales</taxon>
        <taxon>Orbiliaceae</taxon>
        <taxon>Drechslerella</taxon>
    </lineage>
</organism>
<dbReference type="AlphaFoldDB" id="A0AAD6J428"/>
<comment type="caution">
    <text evidence="1">The sequence shown here is derived from an EMBL/GenBank/DDBJ whole genome shotgun (WGS) entry which is preliminary data.</text>
</comment>
<accession>A0AAD6J428</accession>
<dbReference type="Proteomes" id="UP001221413">
    <property type="component" value="Unassembled WGS sequence"/>
</dbReference>
<sequence>MAGRRGGQKTGGRPLTAEFAELIGRRRERPSPLTYVDYIDLTLLPTLEPESAKEEEAEEEEQVEIEGASAGRRVSLAVVGGFLALLP</sequence>
<dbReference type="EMBL" id="JAQGDS010000003">
    <property type="protein sequence ID" value="KAJ6261781.1"/>
    <property type="molecule type" value="Genomic_DNA"/>
</dbReference>
<evidence type="ECO:0000313" key="1">
    <source>
        <dbReference type="EMBL" id="KAJ6261781.1"/>
    </source>
</evidence>
<gene>
    <name evidence="1" type="ORF">Dda_2580</name>
</gene>
<keyword evidence="2" id="KW-1185">Reference proteome</keyword>
<name>A0AAD6J428_DREDA</name>
<evidence type="ECO:0000313" key="2">
    <source>
        <dbReference type="Proteomes" id="UP001221413"/>
    </source>
</evidence>